<evidence type="ECO:0000259" key="1">
    <source>
        <dbReference type="Pfam" id="PF06568"/>
    </source>
</evidence>
<dbReference type="RefSeq" id="WP_063309807.1">
    <property type="nucleotide sequence ID" value="NZ_FOSK01000002.1"/>
</dbReference>
<accession>A0A1I3X5J7</accession>
<reference evidence="2 3" key="1">
    <citation type="submission" date="2016-10" db="EMBL/GenBank/DDBJ databases">
        <authorList>
            <person name="Varghese N."/>
            <person name="Submissions S."/>
        </authorList>
    </citation>
    <scope>NUCLEOTIDE SEQUENCE [LARGE SCALE GENOMIC DNA]</scope>
    <source>
        <strain evidence="2 3">DSM 16392</strain>
    </source>
</reference>
<dbReference type="Pfam" id="PF06568">
    <property type="entry name" value="YjiS-like"/>
    <property type="match status" value="1"/>
</dbReference>
<dbReference type="InterPro" id="IPR009506">
    <property type="entry name" value="YjiS-like"/>
</dbReference>
<keyword evidence="3" id="KW-1185">Reference proteome</keyword>
<organism evidence="2 3">
    <name type="scientific">Pseudovibrio ascidiaceicola</name>
    <dbReference type="NCBI Taxonomy" id="285279"/>
    <lineage>
        <taxon>Bacteria</taxon>
        <taxon>Pseudomonadati</taxon>
        <taxon>Pseudomonadota</taxon>
        <taxon>Alphaproteobacteria</taxon>
        <taxon>Hyphomicrobiales</taxon>
        <taxon>Stappiaceae</taxon>
        <taxon>Pseudovibrio</taxon>
    </lineage>
</organism>
<dbReference type="EMBL" id="FOSK01000002">
    <property type="protein sequence ID" value="SFK14854.1"/>
    <property type="molecule type" value="Genomic_DNA"/>
</dbReference>
<evidence type="ECO:0000313" key="2">
    <source>
        <dbReference type="EMBL" id="SFK14854.1"/>
    </source>
</evidence>
<proteinExistence type="predicted"/>
<dbReference type="Proteomes" id="UP000199598">
    <property type="component" value="Unassembled WGS sequence"/>
</dbReference>
<sequence>MTLAFPTPSEYRNPNRANAGTFEPLTLAHTLHVLTALPLKLWKHYQDRRAMVELARLEDRMLDDIGITRDDVFSALSAGDGKDPSWHLRIRASERRCAEMEKRRQRA</sequence>
<comment type="caution">
    <text evidence="2">The sequence shown here is derived from an EMBL/GenBank/DDBJ whole genome shotgun (WGS) entry which is preliminary data.</text>
</comment>
<gene>
    <name evidence="2" type="ORF">SAMN04488518_102388</name>
</gene>
<name>A0A1I3X5J7_9HYPH</name>
<protein>
    <recommendedName>
        <fullName evidence="1">YjiS-like domain-containing protein</fullName>
    </recommendedName>
</protein>
<feature type="domain" description="YjiS-like" evidence="1">
    <location>
        <begin position="40"/>
        <end position="72"/>
    </location>
</feature>
<evidence type="ECO:0000313" key="3">
    <source>
        <dbReference type="Proteomes" id="UP000199598"/>
    </source>
</evidence>